<dbReference type="GO" id="GO:0015293">
    <property type="term" value="F:symporter activity"/>
    <property type="evidence" value="ECO:0007669"/>
    <property type="project" value="UniProtKB-KW"/>
</dbReference>
<dbReference type="GO" id="GO:0005384">
    <property type="term" value="F:manganese ion transmembrane transporter activity"/>
    <property type="evidence" value="ECO:0007669"/>
    <property type="project" value="TreeGrafter"/>
</dbReference>
<dbReference type="PANTHER" id="PTHR11706">
    <property type="entry name" value="SOLUTE CARRIER PROTEIN FAMILY 11 MEMBER"/>
    <property type="match status" value="1"/>
</dbReference>
<dbReference type="GO" id="GO:0005886">
    <property type="term" value="C:plasma membrane"/>
    <property type="evidence" value="ECO:0007669"/>
    <property type="project" value="TreeGrafter"/>
</dbReference>
<dbReference type="AlphaFoldDB" id="A0A2P7S174"/>
<evidence type="ECO:0000256" key="4">
    <source>
        <dbReference type="ARBA" id="ARBA00022847"/>
    </source>
</evidence>
<dbReference type="Pfam" id="PF01566">
    <property type="entry name" value="Nramp"/>
    <property type="match status" value="1"/>
</dbReference>
<feature type="transmembrane region" description="Helical" evidence="7">
    <location>
        <begin position="195"/>
        <end position="214"/>
    </location>
</feature>
<dbReference type="EMBL" id="PXYL01000019">
    <property type="protein sequence ID" value="PSJ56216.1"/>
    <property type="molecule type" value="Genomic_DNA"/>
</dbReference>
<keyword evidence="3 7" id="KW-0812">Transmembrane</keyword>
<name>A0A2P7S174_9HYPH</name>
<evidence type="ECO:0000313" key="9">
    <source>
        <dbReference type="Proteomes" id="UP000240653"/>
    </source>
</evidence>
<sequence length="431" mass="45808">MFKDAKANGRLAIPFKGRIARVLGPGLITGASDDDPSGIATYSQTGAQFGYVPTWTLVFSYPLMVAIQIISASLGRTTGKGIAGNLRKWYPPWLLYASVSLLLVANTINVGADIGAMADAVRVLIGGPQLAYVLFFGCVCVAMQVYIPYKRYVNVLRGLTLALLAYIVTLFFVHVNFRSLASSIFIPHISFETKYLTAIVAIFGTTISPYLFFWQASEEVEDIRAISERKPLVQAPDQKQDAQFRIAVDTFAGMALSNIVALAIMITAAATLHASGLTNIQTSAQAAEALKPAAGVFAGSIFALGVIGTGLLAVPVLAGSAAYAVGESLRWPTGLDRKPRQAKAFYATIAGATGIGVALNFSPVGPIEALYWSAVINGVVAVPIMIVMMLMSSNTRIMGDAPIGPRLKFFGWLSTVVMGFTATAMILTAFL</sequence>
<accession>A0A2P7S174</accession>
<dbReference type="GO" id="GO:0034755">
    <property type="term" value="P:iron ion transmembrane transport"/>
    <property type="evidence" value="ECO:0007669"/>
    <property type="project" value="TreeGrafter"/>
</dbReference>
<feature type="transmembrane region" description="Helical" evidence="7">
    <location>
        <begin position="369"/>
        <end position="388"/>
    </location>
</feature>
<proteinExistence type="predicted"/>
<feature type="transmembrane region" description="Helical" evidence="7">
    <location>
        <begin position="344"/>
        <end position="363"/>
    </location>
</feature>
<keyword evidence="5 7" id="KW-1133">Transmembrane helix</keyword>
<feature type="transmembrane region" description="Helical" evidence="7">
    <location>
        <begin position="52"/>
        <end position="72"/>
    </location>
</feature>
<feature type="transmembrane region" description="Helical" evidence="7">
    <location>
        <begin position="93"/>
        <end position="118"/>
    </location>
</feature>
<dbReference type="OrthoDB" id="9787548at2"/>
<comment type="subcellular location">
    <subcellularLocation>
        <location evidence="1">Membrane</location>
        <topology evidence="1">Multi-pass membrane protein</topology>
    </subcellularLocation>
</comment>
<feature type="transmembrane region" description="Helical" evidence="7">
    <location>
        <begin position="294"/>
        <end position="323"/>
    </location>
</feature>
<comment type="caution">
    <text evidence="8">The sequence shown here is derived from an EMBL/GenBank/DDBJ whole genome shotgun (WGS) entry which is preliminary data.</text>
</comment>
<evidence type="ECO:0000256" key="7">
    <source>
        <dbReference type="SAM" id="Phobius"/>
    </source>
</evidence>
<keyword evidence="9" id="KW-1185">Reference proteome</keyword>
<evidence type="ECO:0000256" key="2">
    <source>
        <dbReference type="ARBA" id="ARBA00022448"/>
    </source>
</evidence>
<reference evidence="8 9" key="1">
    <citation type="submission" date="2018-03" db="EMBL/GenBank/DDBJ databases">
        <title>The draft genome of Mesorhizobium soli JCM 19897.</title>
        <authorList>
            <person name="Li L."/>
            <person name="Liu L."/>
            <person name="Liang L."/>
            <person name="Wang T."/>
            <person name="Zhang X."/>
        </authorList>
    </citation>
    <scope>NUCLEOTIDE SEQUENCE [LARGE SCALE GENOMIC DNA]</scope>
    <source>
        <strain evidence="8 9">JCM 19897</strain>
    </source>
</reference>
<organism evidence="8 9">
    <name type="scientific">Pseudaminobacter soli</name>
    <name type="common">ex Li et al. 2025</name>
    <dbReference type="NCBI Taxonomy" id="1295366"/>
    <lineage>
        <taxon>Bacteria</taxon>
        <taxon>Pseudomonadati</taxon>
        <taxon>Pseudomonadota</taxon>
        <taxon>Alphaproteobacteria</taxon>
        <taxon>Hyphomicrobiales</taxon>
        <taxon>Phyllobacteriaceae</taxon>
        <taxon>Pseudaminobacter</taxon>
    </lineage>
</organism>
<protein>
    <submittedName>
        <fullName evidence="8">Iron transporter</fullName>
    </submittedName>
</protein>
<keyword evidence="6 7" id="KW-0472">Membrane</keyword>
<gene>
    <name evidence="8" type="ORF">C7I85_24855</name>
</gene>
<evidence type="ECO:0000256" key="5">
    <source>
        <dbReference type="ARBA" id="ARBA00022989"/>
    </source>
</evidence>
<dbReference type="RefSeq" id="WP_106726699.1">
    <property type="nucleotide sequence ID" value="NZ_PXYL01000019.1"/>
</dbReference>
<evidence type="ECO:0000256" key="1">
    <source>
        <dbReference type="ARBA" id="ARBA00004141"/>
    </source>
</evidence>
<dbReference type="Proteomes" id="UP000240653">
    <property type="component" value="Unassembled WGS sequence"/>
</dbReference>
<evidence type="ECO:0000256" key="3">
    <source>
        <dbReference type="ARBA" id="ARBA00022692"/>
    </source>
</evidence>
<evidence type="ECO:0000313" key="8">
    <source>
        <dbReference type="EMBL" id="PSJ56216.1"/>
    </source>
</evidence>
<feature type="transmembrane region" description="Helical" evidence="7">
    <location>
        <begin position="130"/>
        <end position="149"/>
    </location>
</feature>
<evidence type="ECO:0000256" key="6">
    <source>
        <dbReference type="ARBA" id="ARBA00023136"/>
    </source>
</evidence>
<keyword evidence="4" id="KW-0769">Symport</keyword>
<dbReference type="GO" id="GO:0015086">
    <property type="term" value="F:cadmium ion transmembrane transporter activity"/>
    <property type="evidence" value="ECO:0007669"/>
    <property type="project" value="TreeGrafter"/>
</dbReference>
<dbReference type="InterPro" id="IPR001046">
    <property type="entry name" value="NRAMP_fam"/>
</dbReference>
<feature type="transmembrane region" description="Helical" evidence="7">
    <location>
        <begin position="156"/>
        <end position="175"/>
    </location>
</feature>
<feature type="transmembrane region" description="Helical" evidence="7">
    <location>
        <begin position="251"/>
        <end position="274"/>
    </location>
</feature>
<keyword evidence="2" id="KW-0813">Transport</keyword>
<dbReference type="PANTHER" id="PTHR11706:SF33">
    <property type="entry name" value="NATURAL RESISTANCE-ASSOCIATED MACROPHAGE PROTEIN 2"/>
    <property type="match status" value="1"/>
</dbReference>
<feature type="transmembrane region" description="Helical" evidence="7">
    <location>
        <begin position="409"/>
        <end position="430"/>
    </location>
</feature>